<reference evidence="2 3" key="1">
    <citation type="submission" date="2020-03" db="EMBL/GenBank/DDBJ databases">
        <title>Dissostichus mawsoni Genome sequencing and assembly.</title>
        <authorList>
            <person name="Park H."/>
        </authorList>
    </citation>
    <scope>NUCLEOTIDE SEQUENCE [LARGE SCALE GENOMIC DNA]</scope>
    <source>
        <strain evidence="2">DM0001</strain>
        <tissue evidence="2">Muscle</tissue>
    </source>
</reference>
<sequence length="212" mass="24760">MLTQWQTRGLIPADDQPGATKAHRKAVIEYEDREYLQQQEAWVKAGQPPWYGPAKSAMNKAEKRQTTVTCLLLHLKCQPRIDKQHVCGSRSRSDSNGRYDRKKRRSSTHQETARRRVITKGKFAEPFSSLQSPTAERHAQESSENNKNTENLQTTDKQKKDERQMKHIMTLLKKDERQMKPIMTLLQKDKGKKINTNNVWRKDDKKMKDSKT</sequence>
<feature type="region of interest" description="Disordered" evidence="1">
    <location>
        <begin position="1"/>
        <end position="22"/>
    </location>
</feature>
<keyword evidence="3" id="KW-1185">Reference proteome</keyword>
<feature type="compositionally biased region" description="Basic and acidic residues" evidence="1">
    <location>
        <begin position="85"/>
        <end position="99"/>
    </location>
</feature>
<accession>A0A7J5XYD0</accession>
<dbReference type="AlphaFoldDB" id="A0A7J5XYD0"/>
<evidence type="ECO:0000313" key="2">
    <source>
        <dbReference type="EMBL" id="KAF3841537.1"/>
    </source>
</evidence>
<feature type="region of interest" description="Disordered" evidence="1">
    <location>
        <begin position="85"/>
        <end position="164"/>
    </location>
</feature>
<comment type="caution">
    <text evidence="2">The sequence shown here is derived from an EMBL/GenBank/DDBJ whole genome shotgun (WGS) entry which is preliminary data.</text>
</comment>
<dbReference type="Proteomes" id="UP000518266">
    <property type="component" value="Unassembled WGS sequence"/>
</dbReference>
<proteinExistence type="predicted"/>
<protein>
    <submittedName>
        <fullName evidence="2">Uncharacterized protein</fullName>
    </submittedName>
</protein>
<organism evidence="2 3">
    <name type="scientific">Dissostichus mawsoni</name>
    <name type="common">Antarctic cod</name>
    <dbReference type="NCBI Taxonomy" id="36200"/>
    <lineage>
        <taxon>Eukaryota</taxon>
        <taxon>Metazoa</taxon>
        <taxon>Chordata</taxon>
        <taxon>Craniata</taxon>
        <taxon>Vertebrata</taxon>
        <taxon>Euteleostomi</taxon>
        <taxon>Actinopterygii</taxon>
        <taxon>Neopterygii</taxon>
        <taxon>Teleostei</taxon>
        <taxon>Neoteleostei</taxon>
        <taxon>Acanthomorphata</taxon>
        <taxon>Eupercaria</taxon>
        <taxon>Perciformes</taxon>
        <taxon>Notothenioidei</taxon>
        <taxon>Nototheniidae</taxon>
        <taxon>Dissostichus</taxon>
    </lineage>
</organism>
<feature type="compositionally biased region" description="Polar residues" evidence="1">
    <location>
        <begin position="142"/>
        <end position="155"/>
    </location>
</feature>
<evidence type="ECO:0000256" key="1">
    <source>
        <dbReference type="SAM" id="MobiDB-lite"/>
    </source>
</evidence>
<evidence type="ECO:0000313" key="3">
    <source>
        <dbReference type="Proteomes" id="UP000518266"/>
    </source>
</evidence>
<dbReference type="EMBL" id="JAAKFY010000020">
    <property type="protein sequence ID" value="KAF3841537.1"/>
    <property type="molecule type" value="Genomic_DNA"/>
</dbReference>
<feature type="region of interest" description="Disordered" evidence="1">
    <location>
        <begin position="185"/>
        <end position="212"/>
    </location>
</feature>
<feature type="compositionally biased region" description="Basic and acidic residues" evidence="1">
    <location>
        <begin position="200"/>
        <end position="212"/>
    </location>
</feature>
<gene>
    <name evidence="2" type="ORF">F7725_007399</name>
</gene>
<name>A0A7J5XYD0_DISMA</name>